<geneLocation type="plasmid" evidence="1">
    <name>pA1705-qnrS</name>
</geneLocation>
<name>A0A2S1JFL9_KLEPN</name>
<keyword evidence="1" id="KW-0614">Plasmid</keyword>
<organism evidence="1">
    <name type="scientific">Klebsiella pneumoniae</name>
    <dbReference type="NCBI Taxonomy" id="573"/>
    <lineage>
        <taxon>Bacteria</taxon>
        <taxon>Pseudomonadati</taxon>
        <taxon>Pseudomonadota</taxon>
        <taxon>Gammaproteobacteria</taxon>
        <taxon>Enterobacterales</taxon>
        <taxon>Enterobacteriaceae</taxon>
        <taxon>Klebsiella/Raoultella group</taxon>
        <taxon>Klebsiella</taxon>
        <taxon>Klebsiella pneumoniae complex</taxon>
    </lineage>
</organism>
<dbReference type="EMBL" id="MG764551">
    <property type="protein sequence ID" value="AWF77179.1"/>
    <property type="molecule type" value="Genomic_DNA"/>
</dbReference>
<sequence length="63" mass="7042">MWTTLVIILPPVINDFPCVNDIAEPVLIQAFIAKSSVKALNKSVLRWLPGWIKRNSTPCSKAH</sequence>
<accession>A0A2S1JFL9</accession>
<protein>
    <submittedName>
        <fullName evidence="1">Uncharacterized protein</fullName>
    </submittedName>
</protein>
<evidence type="ECO:0000313" key="1">
    <source>
        <dbReference type="EMBL" id="AWF77179.1"/>
    </source>
</evidence>
<dbReference type="AlphaFoldDB" id="A0A2S1JFL9"/>
<reference evidence="1" key="1">
    <citation type="submission" date="2018-01" db="EMBL/GenBank/DDBJ databases">
        <title>Complete sequence of pA1705-qnrS.</title>
        <authorList>
            <person name="Feng J."/>
            <person name="Zeng L."/>
            <person name="Jiang X."/>
            <person name="Zhan Z."/>
            <person name="Luo W."/>
            <person name="Zhao Y."/>
            <person name="Tong Y."/>
            <person name="Zhou D."/>
        </authorList>
    </citation>
    <scope>NUCLEOTIDE SEQUENCE</scope>
    <source>
        <strain evidence="1">A1705</strain>
        <plasmid evidence="1">pA1705-qnrS</plasmid>
    </source>
</reference>
<proteinExistence type="predicted"/>